<organism evidence="2 3">
    <name type="scientific">Streptomyces gamaensis</name>
    <dbReference type="NCBI Taxonomy" id="1763542"/>
    <lineage>
        <taxon>Bacteria</taxon>
        <taxon>Bacillati</taxon>
        <taxon>Actinomycetota</taxon>
        <taxon>Actinomycetes</taxon>
        <taxon>Kitasatosporales</taxon>
        <taxon>Streptomycetaceae</taxon>
        <taxon>Streptomyces</taxon>
    </lineage>
</organism>
<feature type="domain" description="DUF397" evidence="1">
    <location>
        <begin position="2"/>
        <end position="48"/>
    </location>
</feature>
<evidence type="ECO:0000313" key="2">
    <source>
        <dbReference type="EMBL" id="MFC5721797.1"/>
    </source>
</evidence>
<comment type="caution">
    <text evidence="2">The sequence shown here is derived from an EMBL/GenBank/DDBJ whole genome shotgun (WGS) entry which is preliminary data.</text>
</comment>
<sequence length="54" mass="5475">MKSTYSSGAAECVEVAASSGAICIRDSKRIRGPQLAVPEPAWAAFIGYATATGG</sequence>
<gene>
    <name evidence="2" type="ORF">ACFP1Z_16620</name>
</gene>
<reference evidence="3" key="1">
    <citation type="journal article" date="2019" name="Int. J. Syst. Evol. Microbiol.">
        <title>The Global Catalogue of Microorganisms (GCM) 10K type strain sequencing project: providing services to taxonomists for standard genome sequencing and annotation.</title>
        <authorList>
            <consortium name="The Broad Institute Genomics Platform"/>
            <consortium name="The Broad Institute Genome Sequencing Center for Infectious Disease"/>
            <person name="Wu L."/>
            <person name="Ma J."/>
        </authorList>
    </citation>
    <scope>NUCLEOTIDE SEQUENCE [LARGE SCALE GENOMIC DNA]</scope>
    <source>
        <strain evidence="3">CGMCC 4.7304</strain>
    </source>
</reference>
<dbReference type="Pfam" id="PF04149">
    <property type="entry name" value="DUF397"/>
    <property type="match status" value="1"/>
</dbReference>
<evidence type="ECO:0000313" key="3">
    <source>
        <dbReference type="Proteomes" id="UP001596083"/>
    </source>
</evidence>
<name>A0ABW0Z032_9ACTN</name>
<proteinExistence type="predicted"/>
<dbReference type="InterPro" id="IPR007278">
    <property type="entry name" value="DUF397"/>
</dbReference>
<keyword evidence="3" id="KW-1185">Reference proteome</keyword>
<dbReference type="RefSeq" id="WP_390317150.1">
    <property type="nucleotide sequence ID" value="NZ_JBHSPB010000009.1"/>
</dbReference>
<dbReference type="Proteomes" id="UP001596083">
    <property type="component" value="Unassembled WGS sequence"/>
</dbReference>
<evidence type="ECO:0000259" key="1">
    <source>
        <dbReference type="Pfam" id="PF04149"/>
    </source>
</evidence>
<accession>A0ABW0Z032</accession>
<dbReference type="EMBL" id="JBHSPB010000009">
    <property type="protein sequence ID" value="MFC5721797.1"/>
    <property type="molecule type" value="Genomic_DNA"/>
</dbReference>
<protein>
    <submittedName>
        <fullName evidence="2">DUF397 domain-containing protein</fullName>
    </submittedName>
</protein>